<dbReference type="InterPro" id="IPR036890">
    <property type="entry name" value="HATPase_C_sf"/>
</dbReference>
<evidence type="ECO:0000313" key="16">
    <source>
        <dbReference type="EMBL" id="KOO41250.1"/>
    </source>
</evidence>
<dbReference type="InterPro" id="IPR003594">
    <property type="entry name" value="HATPase_dom"/>
</dbReference>
<dbReference type="InterPro" id="IPR005467">
    <property type="entry name" value="His_kinase_dom"/>
</dbReference>
<evidence type="ECO:0000256" key="1">
    <source>
        <dbReference type="ARBA" id="ARBA00000085"/>
    </source>
</evidence>
<feature type="transmembrane region" description="Helical" evidence="14">
    <location>
        <begin position="162"/>
        <end position="181"/>
    </location>
</feature>
<dbReference type="AlphaFoldDB" id="A0A0M0KR02"/>
<keyword evidence="17" id="KW-1185">Reference proteome</keyword>
<evidence type="ECO:0000259" key="15">
    <source>
        <dbReference type="PROSITE" id="PS50109"/>
    </source>
</evidence>
<dbReference type="InterPro" id="IPR013767">
    <property type="entry name" value="PAS_fold"/>
</dbReference>
<dbReference type="PATRIC" id="fig|284581.3.peg.4204"/>
<dbReference type="PROSITE" id="PS50109">
    <property type="entry name" value="HIS_KIN"/>
    <property type="match status" value="1"/>
</dbReference>
<keyword evidence="8" id="KW-0547">Nucleotide-binding</keyword>
<dbReference type="STRING" id="284581.AMD01_19130"/>
<dbReference type="Proteomes" id="UP000037558">
    <property type="component" value="Unassembled WGS sequence"/>
</dbReference>
<evidence type="ECO:0000256" key="6">
    <source>
        <dbReference type="ARBA" id="ARBA00022679"/>
    </source>
</evidence>
<keyword evidence="12" id="KW-0902">Two-component regulatory system</keyword>
<dbReference type="CDD" id="cd18773">
    <property type="entry name" value="PDC1_HK_sensor"/>
    <property type="match status" value="1"/>
</dbReference>
<dbReference type="InterPro" id="IPR035965">
    <property type="entry name" value="PAS-like_dom_sf"/>
</dbReference>
<dbReference type="SMART" id="SM00091">
    <property type="entry name" value="PAS"/>
    <property type="match status" value="1"/>
</dbReference>
<dbReference type="FunFam" id="3.30.450.20:FF:000018">
    <property type="entry name" value="Sensor histidine kinase DcuS"/>
    <property type="match status" value="1"/>
</dbReference>
<keyword evidence="13 14" id="KW-0472">Membrane</keyword>
<sequence length="522" mass="57124">MLLVCGVVAFSLFITDILVSRTTADIIQKREGEKAQSIGRTVAMTPVVIQALSQQQPNNGVQRFASQIKKTTGVEFIVVMDNQGIRLSHPDPRKIGKKFVGGDQKAVLRGKEHISISKGTLGTSLRSFTPVYNEKGKQVGAVSVGISLEKVHVAVARSRSNIYTGTLVGILVGVIGAVLLARYIKKILFGLEPAEISKVLEERSAILQSAHEGIIAVDQHSTVTLVNRAASKILSKAGVDTNFIGKKIDDIIPGSNLKNILAHGKEELGTEQDVKGVVLVVNRVPIIVKGQIVGALSTFRDKTEIHQMAVQLTGVRLYADALRAQSHEFMNKLHVILGMVHMKKYDQLDAYINELADHSKNETNFITEMIKDPVLAGFLTGKLSYAREEGVKMTIKTEYPLPPPNDMDVTHELITIIGNLIENAVDALNDQAIKRIEIEFDYADEILSVDVTDNGSGITKEQLNHIFQKGYSTKGENRGIGLYLVQQSLDKLNGELEISSTKGQGTRIAIYIPYIAKEISDE</sequence>
<accession>A0A0M0KR02</accession>
<dbReference type="InterPro" id="IPR000014">
    <property type="entry name" value="PAS"/>
</dbReference>
<dbReference type="Gene3D" id="1.10.287.130">
    <property type="match status" value="1"/>
</dbReference>
<reference evidence="17" key="1">
    <citation type="submission" date="2015-08" db="EMBL/GenBank/DDBJ databases">
        <title>Fjat-14210 dsm16467.</title>
        <authorList>
            <person name="Liu B."/>
            <person name="Wang J."/>
            <person name="Zhu Y."/>
            <person name="Liu G."/>
            <person name="Chen Q."/>
            <person name="Chen Z."/>
            <person name="Lan J."/>
            <person name="Che J."/>
            <person name="Ge C."/>
            <person name="Shi H."/>
            <person name="Pan Z."/>
            <person name="Liu X."/>
        </authorList>
    </citation>
    <scope>NUCLEOTIDE SEQUENCE [LARGE SCALE GENOMIC DNA]</scope>
    <source>
        <strain evidence="17">DSM 16467</strain>
    </source>
</reference>
<dbReference type="InterPro" id="IPR029151">
    <property type="entry name" value="Sensor-like_sf"/>
</dbReference>
<evidence type="ECO:0000256" key="10">
    <source>
        <dbReference type="ARBA" id="ARBA00022840"/>
    </source>
</evidence>
<dbReference type="SUPFAM" id="SSF55874">
    <property type="entry name" value="ATPase domain of HSP90 chaperone/DNA topoisomerase II/histidine kinase"/>
    <property type="match status" value="1"/>
</dbReference>
<evidence type="ECO:0000256" key="9">
    <source>
        <dbReference type="ARBA" id="ARBA00022777"/>
    </source>
</evidence>
<dbReference type="FunFam" id="1.10.287.130:FF:000011">
    <property type="entry name" value="Sensor histidine kinase DcuS"/>
    <property type="match status" value="1"/>
</dbReference>
<keyword evidence="6 16" id="KW-0808">Transferase</keyword>
<evidence type="ECO:0000256" key="3">
    <source>
        <dbReference type="ARBA" id="ARBA00012438"/>
    </source>
</evidence>
<evidence type="ECO:0000256" key="5">
    <source>
        <dbReference type="ARBA" id="ARBA00022553"/>
    </source>
</evidence>
<dbReference type="Gene3D" id="3.30.565.10">
    <property type="entry name" value="Histidine kinase-like ATPase, C-terminal domain"/>
    <property type="match status" value="1"/>
</dbReference>
<evidence type="ECO:0000313" key="17">
    <source>
        <dbReference type="Proteomes" id="UP000037558"/>
    </source>
</evidence>
<keyword evidence="5" id="KW-0597">Phosphoprotein</keyword>
<evidence type="ECO:0000256" key="14">
    <source>
        <dbReference type="SAM" id="Phobius"/>
    </source>
</evidence>
<organism evidence="16 17">
    <name type="scientific">Priestia koreensis</name>
    <dbReference type="NCBI Taxonomy" id="284581"/>
    <lineage>
        <taxon>Bacteria</taxon>
        <taxon>Bacillati</taxon>
        <taxon>Bacillota</taxon>
        <taxon>Bacilli</taxon>
        <taxon>Bacillales</taxon>
        <taxon>Bacillaceae</taxon>
        <taxon>Priestia</taxon>
    </lineage>
</organism>
<dbReference type="Gene3D" id="3.30.450.20">
    <property type="entry name" value="PAS domain"/>
    <property type="match status" value="2"/>
</dbReference>
<dbReference type="Pfam" id="PF14689">
    <property type="entry name" value="SPOB_a"/>
    <property type="match status" value="1"/>
</dbReference>
<evidence type="ECO:0000256" key="13">
    <source>
        <dbReference type="ARBA" id="ARBA00023136"/>
    </source>
</evidence>
<dbReference type="GO" id="GO:0000155">
    <property type="term" value="F:phosphorelay sensor kinase activity"/>
    <property type="evidence" value="ECO:0007669"/>
    <property type="project" value="TreeGrafter"/>
</dbReference>
<dbReference type="InterPro" id="IPR004358">
    <property type="entry name" value="Sig_transdc_His_kin-like_C"/>
</dbReference>
<proteinExistence type="predicted"/>
<dbReference type="NCBIfam" id="NF008298">
    <property type="entry name" value="PRK11086.1"/>
    <property type="match status" value="1"/>
</dbReference>
<keyword evidence="11 14" id="KW-1133">Transmembrane helix</keyword>
<dbReference type="SUPFAM" id="SSF55785">
    <property type="entry name" value="PYP-like sensor domain (PAS domain)"/>
    <property type="match status" value="1"/>
</dbReference>
<evidence type="ECO:0000256" key="11">
    <source>
        <dbReference type="ARBA" id="ARBA00022989"/>
    </source>
</evidence>
<dbReference type="EMBL" id="LILC01000030">
    <property type="protein sequence ID" value="KOO41250.1"/>
    <property type="molecule type" value="Genomic_DNA"/>
</dbReference>
<evidence type="ECO:0000256" key="7">
    <source>
        <dbReference type="ARBA" id="ARBA00022692"/>
    </source>
</evidence>
<dbReference type="GO" id="GO:0006355">
    <property type="term" value="P:regulation of DNA-templated transcription"/>
    <property type="evidence" value="ECO:0007669"/>
    <property type="project" value="InterPro"/>
</dbReference>
<evidence type="ECO:0000256" key="8">
    <source>
        <dbReference type="ARBA" id="ARBA00022741"/>
    </source>
</evidence>
<dbReference type="GO" id="GO:0005886">
    <property type="term" value="C:plasma membrane"/>
    <property type="evidence" value="ECO:0007669"/>
    <property type="project" value="UniProtKB-SubCell"/>
</dbReference>
<dbReference type="PANTHER" id="PTHR43547">
    <property type="entry name" value="TWO-COMPONENT HISTIDINE KINASE"/>
    <property type="match status" value="1"/>
</dbReference>
<name>A0A0M0KR02_9BACI</name>
<feature type="domain" description="Histidine kinase" evidence="15">
    <location>
        <begin position="303"/>
        <end position="516"/>
    </location>
</feature>
<comment type="catalytic activity">
    <reaction evidence="1">
        <text>ATP + protein L-histidine = ADP + protein N-phospho-L-histidine.</text>
        <dbReference type="EC" id="2.7.13.3"/>
    </reaction>
</comment>
<evidence type="ECO:0000256" key="2">
    <source>
        <dbReference type="ARBA" id="ARBA00004651"/>
    </source>
</evidence>
<comment type="caution">
    <text evidence="16">The sequence shown here is derived from an EMBL/GenBank/DDBJ whole genome shotgun (WGS) entry which is preliminary data.</text>
</comment>
<dbReference type="SMART" id="SM00387">
    <property type="entry name" value="HATPase_c"/>
    <property type="match status" value="1"/>
</dbReference>
<dbReference type="Pfam" id="PF02518">
    <property type="entry name" value="HATPase_c"/>
    <property type="match status" value="1"/>
</dbReference>
<dbReference type="EC" id="2.7.13.3" evidence="3"/>
<evidence type="ECO:0000256" key="4">
    <source>
        <dbReference type="ARBA" id="ARBA00022475"/>
    </source>
</evidence>
<evidence type="ECO:0000256" key="12">
    <source>
        <dbReference type="ARBA" id="ARBA00023012"/>
    </source>
</evidence>
<keyword evidence="4" id="KW-1003">Cell membrane</keyword>
<dbReference type="InterPro" id="IPR039506">
    <property type="entry name" value="SPOB_a"/>
</dbReference>
<keyword evidence="10" id="KW-0067">ATP-binding</keyword>
<keyword evidence="7 14" id="KW-0812">Transmembrane</keyword>
<gene>
    <name evidence="16" type="ORF">AMD01_19130</name>
</gene>
<dbReference type="SUPFAM" id="SSF103190">
    <property type="entry name" value="Sensory domain-like"/>
    <property type="match status" value="1"/>
</dbReference>
<keyword evidence="9 16" id="KW-0418">Kinase</keyword>
<dbReference type="InterPro" id="IPR033463">
    <property type="entry name" value="sCache_3"/>
</dbReference>
<protein>
    <recommendedName>
        <fullName evidence="3">histidine kinase</fullName>
        <ecNumber evidence="3">2.7.13.3</ecNumber>
    </recommendedName>
</protein>
<dbReference type="Pfam" id="PF17203">
    <property type="entry name" value="sCache_3_2"/>
    <property type="match status" value="1"/>
</dbReference>
<dbReference type="Pfam" id="PF00989">
    <property type="entry name" value="PAS"/>
    <property type="match status" value="1"/>
</dbReference>
<comment type="subcellular location">
    <subcellularLocation>
        <location evidence="2">Cell membrane</location>
        <topology evidence="2">Multi-pass membrane protein</topology>
    </subcellularLocation>
</comment>
<dbReference type="GO" id="GO:0005524">
    <property type="term" value="F:ATP binding"/>
    <property type="evidence" value="ECO:0007669"/>
    <property type="project" value="UniProtKB-KW"/>
</dbReference>
<dbReference type="PRINTS" id="PR00344">
    <property type="entry name" value="BCTRLSENSOR"/>
</dbReference>
<dbReference type="PANTHER" id="PTHR43547:SF10">
    <property type="entry name" value="SENSOR HISTIDINE KINASE DCUS"/>
    <property type="match status" value="1"/>
</dbReference>